<dbReference type="InterPro" id="IPR043760">
    <property type="entry name" value="PycTM_dom"/>
</dbReference>
<keyword evidence="11" id="KW-1185">Reference proteome</keyword>
<protein>
    <recommendedName>
        <fullName evidence="9">Pycsar effector protein domain-containing protein</fullName>
    </recommendedName>
</protein>
<sequence length="169" mass="19748">MNNEYNKVFENLYSDTREWLKFSESKNAALLTLNVATLFGAVRLFSSQEILNNYLNVGLLIFLSSSILICLYSFFPKKSKPVVIYENSEDENLLFYSNIRNLGKHRVLEKITYKYFGEAIEDNYLKDLSNQIYDLSYLIVEKNTCFKYGVFCTALAYLLGIIHILMKFF</sequence>
<dbReference type="STRING" id="241244.ATY39_13860"/>
<evidence type="ECO:0000256" key="6">
    <source>
        <dbReference type="ARBA" id="ARBA00023118"/>
    </source>
</evidence>
<keyword evidence="4" id="KW-0547">Nucleotide-binding</keyword>
<evidence type="ECO:0000256" key="3">
    <source>
        <dbReference type="ARBA" id="ARBA00022692"/>
    </source>
</evidence>
<dbReference type="EMBL" id="CP014806">
    <property type="protein sequence ID" value="AMX00399.1"/>
    <property type="molecule type" value="Genomic_DNA"/>
</dbReference>
<comment type="subcellular location">
    <subcellularLocation>
        <location evidence="1">Cell membrane</location>
    </subcellularLocation>
</comment>
<feature type="transmembrane region" description="Helical" evidence="8">
    <location>
        <begin position="57"/>
        <end position="75"/>
    </location>
</feature>
<feature type="domain" description="Pycsar effector protein" evidence="9">
    <location>
        <begin position="11"/>
        <end position="164"/>
    </location>
</feature>
<evidence type="ECO:0000313" key="10">
    <source>
        <dbReference type="EMBL" id="AMX00399.1"/>
    </source>
</evidence>
<dbReference type="RefSeq" id="WP_066790731.1">
    <property type="nucleotide sequence ID" value="NZ_CP014806.1"/>
</dbReference>
<evidence type="ECO:0000256" key="7">
    <source>
        <dbReference type="ARBA" id="ARBA00023136"/>
    </source>
</evidence>
<organism evidence="10 11">
    <name type="scientific">Rummeliibacillus stabekisii</name>
    <dbReference type="NCBI Taxonomy" id="241244"/>
    <lineage>
        <taxon>Bacteria</taxon>
        <taxon>Bacillati</taxon>
        <taxon>Bacillota</taxon>
        <taxon>Bacilli</taxon>
        <taxon>Bacillales</taxon>
        <taxon>Caryophanaceae</taxon>
        <taxon>Rummeliibacillus</taxon>
    </lineage>
</organism>
<proteinExistence type="predicted"/>
<evidence type="ECO:0000256" key="4">
    <source>
        <dbReference type="ARBA" id="ARBA00022741"/>
    </source>
</evidence>
<feature type="transmembrane region" description="Helical" evidence="8">
    <location>
        <begin position="146"/>
        <end position="166"/>
    </location>
</feature>
<evidence type="ECO:0000256" key="5">
    <source>
        <dbReference type="ARBA" id="ARBA00022989"/>
    </source>
</evidence>
<dbReference type="Pfam" id="PF18967">
    <property type="entry name" value="PycTM"/>
    <property type="match status" value="1"/>
</dbReference>
<reference evidence="11" key="2">
    <citation type="submission" date="2016-03" db="EMBL/GenBank/DDBJ databases">
        <authorList>
            <person name="Ploux O."/>
        </authorList>
    </citation>
    <scope>NUCLEOTIDE SEQUENCE [LARGE SCALE GENOMIC DNA]</scope>
    <source>
        <strain evidence="11">PP9</strain>
    </source>
</reference>
<keyword evidence="6" id="KW-0051">Antiviral defense</keyword>
<evidence type="ECO:0000256" key="1">
    <source>
        <dbReference type="ARBA" id="ARBA00004236"/>
    </source>
</evidence>
<feature type="transmembrane region" description="Helical" evidence="8">
    <location>
        <begin position="28"/>
        <end position="45"/>
    </location>
</feature>
<evidence type="ECO:0000259" key="9">
    <source>
        <dbReference type="Pfam" id="PF18967"/>
    </source>
</evidence>
<evidence type="ECO:0000256" key="2">
    <source>
        <dbReference type="ARBA" id="ARBA00022475"/>
    </source>
</evidence>
<evidence type="ECO:0000313" key="11">
    <source>
        <dbReference type="Proteomes" id="UP000076021"/>
    </source>
</evidence>
<keyword evidence="2" id="KW-1003">Cell membrane</keyword>
<dbReference type="AlphaFoldDB" id="A0A143HF87"/>
<dbReference type="Proteomes" id="UP000076021">
    <property type="component" value="Chromosome"/>
</dbReference>
<keyword evidence="5 8" id="KW-1133">Transmembrane helix</keyword>
<name>A0A143HF87_9BACL</name>
<reference evidence="10 11" key="1">
    <citation type="journal article" date="2016" name="Genome Announc.">
        <title>Whole-Genome Sequence of Rummeliibacillus stabekisii Strain PP9 Isolated from Antarctic Soil.</title>
        <authorList>
            <person name="da Mota F.F."/>
            <person name="Vollu R.E."/>
            <person name="Jurelevicius D."/>
            <person name="Seldin L."/>
        </authorList>
    </citation>
    <scope>NUCLEOTIDE SEQUENCE [LARGE SCALE GENOMIC DNA]</scope>
    <source>
        <strain evidence="10 11">PP9</strain>
    </source>
</reference>
<gene>
    <name evidence="10" type="ORF">ATY39_13860</name>
</gene>
<accession>A0A143HF87</accession>
<keyword evidence="7 8" id="KW-0472">Membrane</keyword>
<keyword evidence="3 8" id="KW-0812">Transmembrane</keyword>
<dbReference type="KEGG" id="rst:ATY39_13860"/>
<evidence type="ECO:0000256" key="8">
    <source>
        <dbReference type="SAM" id="Phobius"/>
    </source>
</evidence>